<sequence>MTSLTSICANWTPKNSECKKEGGATCKGCFLITYCSKTCQVAHWSEHRKDCKSILNKETWQPAWVLERRFPVLTQGGLEVFGRRKYLWGTDAAIDILKLASNEGESNAVDLRLLFAASGDLRNVIKTVADLPSTYTGSLDITINDRDEDVVIRNAILLFVTLVVDNPNEAIDCIIHLWYSALVRESDIRVLSDRIRPLIQDVCNTRIDHGPSVPLSKTWKFGPSSLSITLARAVWSRLLSYCNIPSDLTAASAQKIRTEQVFGASEKDLHEEHMIFLSPRQRLAYYKFRQDGLLLPFGHPRDDFVQPNPTLFQYKGIWSLMVRANPLRGWSLKDVLETPSGPATADLYGKLFCYLRKTLNLFVERLSSTRIAFQFHHTTASYLVEGLAEGSFDRIELSNLADNNYMGAYHTLSTMVPLLRTPQQNPHATLITLFTTAISDVATLEEGISLMFADSENKQLFDRYSPGTGPRSTFDAASLKEASALLLFAPVDRLFDRYLKTFAVMDVASRVGAIIKEPHSIVAKWPYRMRLRPDQEGALQELELCLREIRSSRERYVEWKRSV</sequence>
<feature type="domain" description="MYND-type" evidence="5">
    <location>
        <begin position="5"/>
        <end position="51"/>
    </location>
</feature>
<dbReference type="SUPFAM" id="SSF144232">
    <property type="entry name" value="HIT/MYND zinc finger-like"/>
    <property type="match status" value="1"/>
</dbReference>
<dbReference type="PROSITE" id="PS50865">
    <property type="entry name" value="ZF_MYND_2"/>
    <property type="match status" value="1"/>
</dbReference>
<gene>
    <name evidence="6" type="ORF">BO99DRAFT_451972</name>
</gene>
<dbReference type="Pfam" id="PF01753">
    <property type="entry name" value="zf-MYND"/>
    <property type="match status" value="1"/>
</dbReference>
<dbReference type="AlphaFoldDB" id="A0A2V5HP82"/>
<evidence type="ECO:0000256" key="3">
    <source>
        <dbReference type="ARBA" id="ARBA00022833"/>
    </source>
</evidence>
<dbReference type="EMBL" id="KZ825232">
    <property type="protein sequence ID" value="PYI13747.1"/>
    <property type="molecule type" value="Genomic_DNA"/>
</dbReference>
<dbReference type="GO" id="GO:0008270">
    <property type="term" value="F:zinc ion binding"/>
    <property type="evidence" value="ECO:0007669"/>
    <property type="project" value="UniProtKB-KW"/>
</dbReference>
<dbReference type="InterPro" id="IPR002893">
    <property type="entry name" value="Znf_MYND"/>
</dbReference>
<dbReference type="Proteomes" id="UP000249829">
    <property type="component" value="Unassembled WGS sequence"/>
</dbReference>
<evidence type="ECO:0000313" key="6">
    <source>
        <dbReference type="EMBL" id="PYI13747.1"/>
    </source>
</evidence>
<evidence type="ECO:0000259" key="5">
    <source>
        <dbReference type="PROSITE" id="PS50865"/>
    </source>
</evidence>
<protein>
    <recommendedName>
        <fullName evidence="5">MYND-type domain-containing protein</fullName>
    </recommendedName>
</protein>
<evidence type="ECO:0000256" key="4">
    <source>
        <dbReference type="PROSITE-ProRule" id="PRU00134"/>
    </source>
</evidence>
<accession>A0A2V5HP82</accession>
<keyword evidence="2 4" id="KW-0863">Zinc-finger</keyword>
<evidence type="ECO:0000256" key="2">
    <source>
        <dbReference type="ARBA" id="ARBA00022771"/>
    </source>
</evidence>
<keyword evidence="7" id="KW-1185">Reference proteome</keyword>
<dbReference type="STRING" id="1450538.A0A2V5HP82"/>
<keyword evidence="3" id="KW-0862">Zinc</keyword>
<name>A0A2V5HP82_ASPV1</name>
<dbReference type="InterPro" id="IPR027974">
    <property type="entry name" value="DUF4470"/>
</dbReference>
<dbReference type="OMA" id="HKLDCKS"/>
<dbReference type="Pfam" id="PF14737">
    <property type="entry name" value="DUF4470"/>
    <property type="match status" value="1"/>
</dbReference>
<keyword evidence="1" id="KW-0479">Metal-binding</keyword>
<reference evidence="6 7" key="1">
    <citation type="submission" date="2018-02" db="EMBL/GenBank/DDBJ databases">
        <title>The genomes of Aspergillus section Nigri reveals drivers in fungal speciation.</title>
        <authorList>
            <consortium name="DOE Joint Genome Institute"/>
            <person name="Vesth T.C."/>
            <person name="Nybo J."/>
            <person name="Theobald S."/>
            <person name="Brandl J."/>
            <person name="Frisvad J.C."/>
            <person name="Nielsen K.F."/>
            <person name="Lyhne E.K."/>
            <person name="Kogle M.E."/>
            <person name="Kuo A."/>
            <person name="Riley R."/>
            <person name="Clum A."/>
            <person name="Nolan M."/>
            <person name="Lipzen A."/>
            <person name="Salamov A."/>
            <person name="Henrissat B."/>
            <person name="Wiebenga A."/>
            <person name="De vries R.P."/>
            <person name="Grigoriev I.V."/>
            <person name="Mortensen U.H."/>
            <person name="Andersen M.R."/>
            <person name="Baker S.E."/>
        </authorList>
    </citation>
    <scope>NUCLEOTIDE SEQUENCE [LARGE SCALE GENOMIC DNA]</scope>
    <source>
        <strain evidence="6 7">CBS 115571</strain>
    </source>
</reference>
<dbReference type="Gene3D" id="6.10.140.2220">
    <property type="match status" value="1"/>
</dbReference>
<organism evidence="6 7">
    <name type="scientific">Aspergillus violaceofuscus (strain CBS 115571)</name>
    <dbReference type="NCBI Taxonomy" id="1450538"/>
    <lineage>
        <taxon>Eukaryota</taxon>
        <taxon>Fungi</taxon>
        <taxon>Dikarya</taxon>
        <taxon>Ascomycota</taxon>
        <taxon>Pezizomycotina</taxon>
        <taxon>Eurotiomycetes</taxon>
        <taxon>Eurotiomycetidae</taxon>
        <taxon>Eurotiales</taxon>
        <taxon>Aspergillaceae</taxon>
        <taxon>Aspergillus</taxon>
    </lineage>
</organism>
<evidence type="ECO:0000313" key="7">
    <source>
        <dbReference type="Proteomes" id="UP000249829"/>
    </source>
</evidence>
<evidence type="ECO:0000256" key="1">
    <source>
        <dbReference type="ARBA" id="ARBA00022723"/>
    </source>
</evidence>
<proteinExistence type="predicted"/>